<dbReference type="Gene3D" id="3.10.620.30">
    <property type="match status" value="1"/>
</dbReference>
<dbReference type="Pfam" id="PF01841">
    <property type="entry name" value="Transglut_core"/>
    <property type="match status" value="1"/>
</dbReference>
<keyword evidence="3" id="KW-1185">Reference proteome</keyword>
<evidence type="ECO:0000313" key="3">
    <source>
        <dbReference type="Proteomes" id="UP000486602"/>
    </source>
</evidence>
<name>A0A7K3WMX9_9FLAO</name>
<sequence length="152" mass="16872">MKESFTSSAEPYMPESDRPIVYIVPEIFEYGNIIGSFSSWQDYGVWMNQLWEGRSVLSKSSVDAINKLIVDNLDREDLAKAIYKYTQQNMRYVSISLGLGGLQTMSAKETAKMGYGDCKALSNFTAAAMNHAGIEAYPALIYGGSRSLKVDP</sequence>
<gene>
    <name evidence="2" type="ORF">G3O08_01775</name>
</gene>
<dbReference type="AlphaFoldDB" id="A0A7K3WMX9"/>
<proteinExistence type="predicted"/>
<comment type="caution">
    <text evidence="2">The sequence shown here is derived from an EMBL/GenBank/DDBJ whole genome shotgun (WGS) entry which is preliminary data.</text>
</comment>
<feature type="domain" description="Transglutaminase-like" evidence="1">
    <location>
        <begin position="72"/>
        <end position="136"/>
    </location>
</feature>
<dbReference type="SUPFAM" id="SSF54001">
    <property type="entry name" value="Cysteine proteinases"/>
    <property type="match status" value="1"/>
</dbReference>
<dbReference type="Proteomes" id="UP000486602">
    <property type="component" value="Unassembled WGS sequence"/>
</dbReference>
<dbReference type="EMBL" id="JAAGVY010000002">
    <property type="protein sequence ID" value="NEN22232.1"/>
    <property type="molecule type" value="Genomic_DNA"/>
</dbReference>
<accession>A0A7K3WMX9</accession>
<evidence type="ECO:0000313" key="2">
    <source>
        <dbReference type="EMBL" id="NEN22232.1"/>
    </source>
</evidence>
<reference evidence="2 3" key="1">
    <citation type="submission" date="2020-02" db="EMBL/GenBank/DDBJ databases">
        <title>Out from the shadows clarifying the taxonomy of the family Cryomorphaceae and related taxa by utilizing the GTDB taxonomic framework.</title>
        <authorList>
            <person name="Bowman J.P."/>
        </authorList>
    </citation>
    <scope>NUCLEOTIDE SEQUENCE [LARGE SCALE GENOMIC DNA]</scope>
    <source>
        <strain evidence="2 3">QSSC 1-22</strain>
    </source>
</reference>
<dbReference type="RefSeq" id="WP_163282954.1">
    <property type="nucleotide sequence ID" value="NZ_JAAGVY010000002.1"/>
</dbReference>
<dbReference type="InterPro" id="IPR038765">
    <property type="entry name" value="Papain-like_cys_pep_sf"/>
</dbReference>
<organism evidence="2 3">
    <name type="scientific">Cryomorpha ignava</name>
    <dbReference type="NCBI Taxonomy" id="101383"/>
    <lineage>
        <taxon>Bacteria</taxon>
        <taxon>Pseudomonadati</taxon>
        <taxon>Bacteroidota</taxon>
        <taxon>Flavobacteriia</taxon>
        <taxon>Flavobacteriales</taxon>
        <taxon>Cryomorphaceae</taxon>
        <taxon>Cryomorpha</taxon>
    </lineage>
</organism>
<evidence type="ECO:0000259" key="1">
    <source>
        <dbReference type="Pfam" id="PF01841"/>
    </source>
</evidence>
<dbReference type="InterPro" id="IPR002931">
    <property type="entry name" value="Transglutaminase-like"/>
</dbReference>
<protein>
    <submittedName>
        <fullName evidence="2">Transglutaminase domain-containing protein</fullName>
    </submittedName>
</protein>